<accession>A0A1J5QJM1</accession>
<dbReference type="AlphaFoldDB" id="A0A1J5QJM1"/>
<comment type="caution">
    <text evidence="1">The sequence shown here is derived from an EMBL/GenBank/DDBJ whole genome shotgun (WGS) entry which is preliminary data.</text>
</comment>
<organism evidence="1">
    <name type="scientific">mine drainage metagenome</name>
    <dbReference type="NCBI Taxonomy" id="410659"/>
    <lineage>
        <taxon>unclassified sequences</taxon>
        <taxon>metagenomes</taxon>
        <taxon>ecological metagenomes</taxon>
    </lineage>
</organism>
<dbReference type="EMBL" id="MLJW01000681">
    <property type="protein sequence ID" value="OIQ83680.1"/>
    <property type="molecule type" value="Genomic_DNA"/>
</dbReference>
<reference evidence="1" key="1">
    <citation type="submission" date="2016-10" db="EMBL/GenBank/DDBJ databases">
        <title>Sequence of Gallionella enrichment culture.</title>
        <authorList>
            <person name="Poehlein A."/>
            <person name="Muehling M."/>
            <person name="Daniel R."/>
        </authorList>
    </citation>
    <scope>NUCLEOTIDE SEQUENCE</scope>
</reference>
<evidence type="ECO:0000313" key="1">
    <source>
        <dbReference type="EMBL" id="OIQ83680.1"/>
    </source>
</evidence>
<sequence length="72" mass="7835">MKASLTPTDRLKFLNAPASLAWMKASMSGWSMRSTPICAPRRLPADSTVSHEASNTRMNDSGPLACERVLLT</sequence>
<gene>
    <name evidence="1" type="ORF">GALL_345020</name>
</gene>
<protein>
    <submittedName>
        <fullName evidence="1">Uncharacterized protein</fullName>
    </submittedName>
</protein>
<name>A0A1J5QJM1_9ZZZZ</name>
<proteinExistence type="predicted"/>